<protein>
    <submittedName>
        <fullName evidence="1">Uncharacterized protein</fullName>
    </submittedName>
</protein>
<comment type="caution">
    <text evidence="1">The sequence shown here is derived from an EMBL/GenBank/DDBJ whole genome shotgun (WGS) entry which is preliminary data.</text>
</comment>
<evidence type="ECO:0000313" key="1">
    <source>
        <dbReference type="EMBL" id="KAJ9098731.1"/>
    </source>
</evidence>
<evidence type="ECO:0000313" key="2">
    <source>
        <dbReference type="Proteomes" id="UP001227268"/>
    </source>
</evidence>
<keyword evidence="2" id="KW-1185">Reference proteome</keyword>
<reference evidence="1" key="1">
    <citation type="submission" date="2023-04" db="EMBL/GenBank/DDBJ databases">
        <title>Draft Genome sequencing of Naganishia species isolated from polar environments using Oxford Nanopore Technology.</title>
        <authorList>
            <person name="Leo P."/>
            <person name="Venkateswaran K."/>
        </authorList>
    </citation>
    <scope>NUCLEOTIDE SEQUENCE</scope>
    <source>
        <strain evidence="1">MNA-CCFEE 5423</strain>
    </source>
</reference>
<dbReference type="EMBL" id="JASBWT010000014">
    <property type="protein sequence ID" value="KAJ9098731.1"/>
    <property type="molecule type" value="Genomic_DNA"/>
</dbReference>
<organism evidence="1 2">
    <name type="scientific">Naganishia friedmannii</name>
    <dbReference type="NCBI Taxonomy" id="89922"/>
    <lineage>
        <taxon>Eukaryota</taxon>
        <taxon>Fungi</taxon>
        <taxon>Dikarya</taxon>
        <taxon>Basidiomycota</taxon>
        <taxon>Agaricomycotina</taxon>
        <taxon>Tremellomycetes</taxon>
        <taxon>Filobasidiales</taxon>
        <taxon>Filobasidiaceae</taxon>
        <taxon>Naganishia</taxon>
    </lineage>
</organism>
<proteinExistence type="predicted"/>
<name>A0ACC2VIU2_9TREE</name>
<gene>
    <name evidence="1" type="ORF">QFC21_004379</name>
</gene>
<sequence>MDKVSAPLPSPSRRLGPFNAAERLAAVGVLGAQKPDPGQYSTDPTAGQDAAARDTTGAAEVDDQLKSQLEDPFGDDSKVSSDNDDERLPPPQGDKHISVTRDVGVKGSSYDEHVSPSPGTHPHDGGDDAVTSGASSVVPPNGKDAASGLTNPNTARSIVFVQGESTTVPSVSKASWLQGGDGGTGSVSSGSLSHEQTGDTTSDDQGSEGGLYTAPIARTFEVIGSRSVSLRDVSSGASSGKLQKRQGPPPIPPRRKPGVNAKGSTKRVGAGSTSKFAQS</sequence>
<dbReference type="Proteomes" id="UP001227268">
    <property type="component" value="Unassembled WGS sequence"/>
</dbReference>
<accession>A0ACC2VIU2</accession>